<proteinExistence type="predicted"/>
<accession>A0A8D8PNU6</accession>
<dbReference type="EMBL" id="HBUF01011563">
    <property type="protein sequence ID" value="CAG6608396.1"/>
    <property type="molecule type" value="Transcribed_RNA"/>
</dbReference>
<dbReference type="EMBL" id="HBUF01667883">
    <property type="protein sequence ID" value="CAG6790027.1"/>
    <property type="molecule type" value="Transcribed_RNA"/>
</dbReference>
<dbReference type="AlphaFoldDB" id="A0A8D8PNU6"/>
<evidence type="ECO:0000313" key="1">
    <source>
        <dbReference type="EMBL" id="CAG6608395.1"/>
    </source>
</evidence>
<dbReference type="EMBL" id="HBUF01011562">
    <property type="protein sequence ID" value="CAG6608395.1"/>
    <property type="molecule type" value="Transcribed_RNA"/>
</dbReference>
<name>A0A8D8PNU6_9HEMI</name>
<protein>
    <submittedName>
        <fullName evidence="1">Uncharacterized protein</fullName>
    </submittedName>
</protein>
<dbReference type="EMBL" id="HBUF01667885">
    <property type="protein sequence ID" value="CAG6790029.1"/>
    <property type="molecule type" value="Transcribed_RNA"/>
</dbReference>
<reference evidence="1" key="1">
    <citation type="submission" date="2021-05" db="EMBL/GenBank/DDBJ databases">
        <authorList>
            <person name="Alioto T."/>
            <person name="Alioto T."/>
            <person name="Gomez Garrido J."/>
        </authorList>
    </citation>
    <scope>NUCLEOTIDE SEQUENCE</scope>
</reference>
<dbReference type="EMBL" id="HBUF01667884">
    <property type="protein sequence ID" value="CAG6790028.1"/>
    <property type="molecule type" value="Transcribed_RNA"/>
</dbReference>
<organism evidence="1">
    <name type="scientific">Cacopsylla melanoneura</name>
    <dbReference type="NCBI Taxonomy" id="428564"/>
    <lineage>
        <taxon>Eukaryota</taxon>
        <taxon>Metazoa</taxon>
        <taxon>Ecdysozoa</taxon>
        <taxon>Arthropoda</taxon>
        <taxon>Hexapoda</taxon>
        <taxon>Insecta</taxon>
        <taxon>Pterygota</taxon>
        <taxon>Neoptera</taxon>
        <taxon>Paraneoptera</taxon>
        <taxon>Hemiptera</taxon>
        <taxon>Sternorrhyncha</taxon>
        <taxon>Psylloidea</taxon>
        <taxon>Psyllidae</taxon>
        <taxon>Psyllinae</taxon>
        <taxon>Cacopsylla</taxon>
    </lineage>
</organism>
<sequence>MGMIALVTIIILDHRHKRNEQQYDKRLQVLFAFDDAFVLYRIIGGDDFIPVVGTGFTQMVVEFRQGYWGSEDVGQDALDGVHIMVVHVFICHDPLVMIFIHHNQIRQSQSVLTNVQMV</sequence>